<dbReference type="OrthoDB" id="1453319at2"/>
<evidence type="ECO:0000256" key="1">
    <source>
        <dbReference type="SAM" id="Phobius"/>
    </source>
</evidence>
<dbReference type="Proteomes" id="UP000077013">
    <property type="component" value="Unassembled WGS sequence"/>
</dbReference>
<dbReference type="EMBL" id="LRXL01000026">
    <property type="protein sequence ID" value="OAB80454.1"/>
    <property type="molecule type" value="Genomic_DNA"/>
</dbReference>
<accession>A0A167J9C7</accession>
<evidence type="ECO:0000313" key="2">
    <source>
        <dbReference type="EMBL" id="OAB80454.1"/>
    </source>
</evidence>
<feature type="transmembrane region" description="Helical" evidence="1">
    <location>
        <begin position="35"/>
        <end position="55"/>
    </location>
</feature>
<dbReference type="STRING" id="1763537.ULVI_06890"/>
<keyword evidence="1" id="KW-0812">Transmembrane</keyword>
<name>A0A167J9C7_9FLAO</name>
<reference evidence="2 3" key="1">
    <citation type="submission" date="2016-02" db="EMBL/GenBank/DDBJ databases">
        <title>Ulvibacter sp. LPB0005, isolated from Thais luteostoma.</title>
        <authorList>
            <person name="Shin S.-K."/>
            <person name="Yi H."/>
        </authorList>
    </citation>
    <scope>NUCLEOTIDE SEQUENCE [LARGE SCALE GENOMIC DNA]</scope>
    <source>
        <strain evidence="2 3">LPB0005</strain>
    </source>
</reference>
<evidence type="ECO:0000313" key="3">
    <source>
        <dbReference type="Proteomes" id="UP000077013"/>
    </source>
</evidence>
<keyword evidence="3" id="KW-1185">Reference proteome</keyword>
<gene>
    <name evidence="2" type="ORF">ULVI_06890</name>
</gene>
<feature type="transmembrane region" description="Helical" evidence="1">
    <location>
        <begin position="5"/>
        <end position="23"/>
    </location>
</feature>
<protein>
    <submittedName>
        <fullName evidence="2">Uncharacterized protein</fullName>
    </submittedName>
</protein>
<keyword evidence="1" id="KW-0472">Membrane</keyword>
<organism evidence="2 3">
    <name type="scientific">Cochleicola gelatinilyticus</name>
    <dbReference type="NCBI Taxonomy" id="1763537"/>
    <lineage>
        <taxon>Bacteria</taxon>
        <taxon>Pseudomonadati</taxon>
        <taxon>Bacteroidota</taxon>
        <taxon>Flavobacteriia</taxon>
        <taxon>Flavobacteriales</taxon>
        <taxon>Flavobacteriaceae</taxon>
        <taxon>Cochleicola</taxon>
    </lineage>
</organism>
<comment type="caution">
    <text evidence="2">The sequence shown here is derived from an EMBL/GenBank/DDBJ whole genome shotgun (WGS) entry which is preliminary data.</text>
</comment>
<proteinExistence type="predicted"/>
<keyword evidence="1" id="KW-1133">Transmembrane helix</keyword>
<sequence length="64" mass="7001">MKTFIYILIAAACGLIIFNATHLDFDHLFEGESRVAAIGVLAAACVVLLLVILIVSRKISEKKR</sequence>
<dbReference type="AlphaFoldDB" id="A0A167J9C7"/>
<dbReference type="RefSeq" id="WP_068591043.1">
    <property type="nucleotide sequence ID" value="NZ_LRXL01000026.1"/>
</dbReference>